<dbReference type="AlphaFoldDB" id="A0A1A7WEV8"/>
<reference evidence="1" key="1">
    <citation type="submission" date="2016-05" db="EMBL/GenBank/DDBJ databases">
        <authorList>
            <person name="Lavstsen T."/>
            <person name="Jespersen J.S."/>
        </authorList>
    </citation>
    <scope>NUCLEOTIDE SEQUENCE</scope>
    <source>
        <tissue evidence="1">Brain</tissue>
    </source>
</reference>
<dbReference type="EMBL" id="HADW01002933">
    <property type="protein sequence ID" value="SBP04333.1"/>
    <property type="molecule type" value="Transcribed_RNA"/>
</dbReference>
<sequence length="177" mass="19838">KPTAEASALRWIWSNPGEFLFRCLWYLSSSSGAYVCTRSSAALVPLVLPRSSPAFSRLPHNCSGTRIGGLLAGSPTERGSRWLWLEFPQSDDDTSLPRIPQGGAFGVTSSNTNRWHHVCRPSSSSSELCRLFLLKGSTASIWIPEFTREEEGCWCLVDSLHYSWILEGKTLYIYIYK</sequence>
<reference evidence="1" key="2">
    <citation type="submission" date="2016-06" db="EMBL/GenBank/DDBJ databases">
        <title>The genome of a short-lived fish provides insights into sex chromosome evolution and the genetic control of aging.</title>
        <authorList>
            <person name="Reichwald K."/>
            <person name="Felder M."/>
            <person name="Petzold A."/>
            <person name="Koch P."/>
            <person name="Groth M."/>
            <person name="Platzer M."/>
        </authorList>
    </citation>
    <scope>NUCLEOTIDE SEQUENCE</scope>
    <source>
        <tissue evidence="1">Brain</tissue>
    </source>
</reference>
<proteinExistence type="predicted"/>
<gene>
    <name evidence="1" type="primary">Nfu_g_1_010146</name>
</gene>
<name>A0A1A7WEV8_9TELE</name>
<protein>
    <submittedName>
        <fullName evidence="1">Uncharacterized protein</fullName>
    </submittedName>
</protein>
<evidence type="ECO:0000313" key="1">
    <source>
        <dbReference type="EMBL" id="SBP04333.1"/>
    </source>
</evidence>
<organism evidence="1">
    <name type="scientific">Iconisemion striatum</name>
    <dbReference type="NCBI Taxonomy" id="60296"/>
    <lineage>
        <taxon>Eukaryota</taxon>
        <taxon>Metazoa</taxon>
        <taxon>Chordata</taxon>
        <taxon>Craniata</taxon>
        <taxon>Vertebrata</taxon>
        <taxon>Euteleostomi</taxon>
        <taxon>Actinopterygii</taxon>
        <taxon>Neopterygii</taxon>
        <taxon>Teleostei</taxon>
        <taxon>Neoteleostei</taxon>
        <taxon>Acanthomorphata</taxon>
        <taxon>Ovalentaria</taxon>
        <taxon>Atherinomorphae</taxon>
        <taxon>Cyprinodontiformes</taxon>
        <taxon>Nothobranchiidae</taxon>
        <taxon>Iconisemion</taxon>
    </lineage>
</organism>
<feature type="non-terminal residue" evidence="1">
    <location>
        <position position="1"/>
    </location>
</feature>
<feature type="non-terminal residue" evidence="1">
    <location>
        <position position="177"/>
    </location>
</feature>
<accession>A0A1A7WEV8</accession>